<evidence type="ECO:0000313" key="3">
    <source>
        <dbReference type="EMBL" id="SCC79597.1"/>
    </source>
</evidence>
<keyword evidence="5" id="KW-1185">Reference proteome</keyword>
<dbReference type="Pfam" id="PF00106">
    <property type="entry name" value="adh_short"/>
    <property type="match status" value="1"/>
</dbReference>
<feature type="compositionally biased region" description="Low complexity" evidence="1">
    <location>
        <begin position="11"/>
        <end position="22"/>
    </location>
</feature>
<dbReference type="Gene3D" id="3.40.50.720">
    <property type="entry name" value="NAD(P)-binding Rossmann-like Domain"/>
    <property type="match status" value="1"/>
</dbReference>
<organism evidence="2 4">
    <name type="scientific">Saliniramus fredricksonii</name>
    <dbReference type="NCBI Taxonomy" id="1653334"/>
    <lineage>
        <taxon>Bacteria</taxon>
        <taxon>Pseudomonadati</taxon>
        <taxon>Pseudomonadota</taxon>
        <taxon>Alphaproteobacteria</taxon>
        <taxon>Hyphomicrobiales</taxon>
        <taxon>Salinarimonadaceae</taxon>
        <taxon>Saliniramus</taxon>
    </lineage>
</organism>
<evidence type="ECO:0000313" key="2">
    <source>
        <dbReference type="EMBL" id="KPQ10698.1"/>
    </source>
</evidence>
<sequence>MENSPDADSQVAPANVTTPAPAPATAPVVIVAGASRGVGRGIALALGEAGMRVVVTARSSEGGRITEARRETIEDTARTIIAAGGAAYPYRCDHTDPRDVDGLTAWCLRRFGRIDVAICAVWGGNEGFDGERYDDGTRWGDPYWRRPLTRFAPAMETGLHAALVLAHAVTPAMVAARAGLIGFVTFDPDSGYLGDLTYDIAKASVARLAYACAQELTETGVTALALAPGRVRTERALEAGMRDDEGESPLYLGRGVAAMLAQGDAAAHAGRVVHAADLAQRYAIRDTDGRQPARFAP</sequence>
<accession>A0A0N8KE93</accession>
<evidence type="ECO:0000313" key="5">
    <source>
        <dbReference type="Proteomes" id="UP000182800"/>
    </source>
</evidence>
<comment type="caution">
    <text evidence="2">The sequence shown here is derived from an EMBL/GenBank/DDBJ whole genome shotgun (WGS) entry which is preliminary data.</text>
</comment>
<dbReference type="OrthoDB" id="63584at2"/>
<dbReference type="PRINTS" id="PR00081">
    <property type="entry name" value="GDHRDH"/>
</dbReference>
<evidence type="ECO:0000313" key="4">
    <source>
        <dbReference type="Proteomes" id="UP000050497"/>
    </source>
</evidence>
<feature type="region of interest" description="Disordered" evidence="1">
    <location>
        <begin position="1"/>
        <end position="22"/>
    </location>
</feature>
<proteinExistence type="predicted"/>
<dbReference type="InterPro" id="IPR036291">
    <property type="entry name" value="NAD(P)-bd_dom_sf"/>
</dbReference>
<protein>
    <submittedName>
        <fullName evidence="2 3">Dehydrogenase</fullName>
    </submittedName>
</protein>
<dbReference type="EMBL" id="LJSX01000013">
    <property type="protein sequence ID" value="KPQ10698.1"/>
    <property type="molecule type" value="Genomic_DNA"/>
</dbReference>
<dbReference type="EMBL" id="FMBM01000001">
    <property type="protein sequence ID" value="SCC79597.1"/>
    <property type="molecule type" value="Genomic_DNA"/>
</dbReference>
<reference evidence="2 4" key="1">
    <citation type="submission" date="2015-09" db="EMBL/GenBank/DDBJ databases">
        <title>Identification and resolution of microdiversity through metagenomic sequencing of parallel consortia.</title>
        <authorList>
            <person name="Nelson W.C."/>
            <person name="Romine M.F."/>
            <person name="Lindemann S.R."/>
        </authorList>
    </citation>
    <scope>NUCLEOTIDE SEQUENCE [LARGE SCALE GENOMIC DNA]</scope>
    <source>
        <strain evidence="2">HL-109</strain>
    </source>
</reference>
<dbReference type="InterPro" id="IPR002347">
    <property type="entry name" value="SDR_fam"/>
</dbReference>
<evidence type="ECO:0000256" key="1">
    <source>
        <dbReference type="SAM" id="MobiDB-lite"/>
    </source>
</evidence>
<dbReference type="PANTHER" id="PTHR44147:SF2">
    <property type="entry name" value="DEHYDROGENASE_REDUCTASE SDR FAMILY MEMBER 1"/>
    <property type="match status" value="1"/>
</dbReference>
<dbReference type="PANTHER" id="PTHR44147">
    <property type="entry name" value="DEHYDROGENASE/REDUCTASE SDR FAMILY MEMBER 1"/>
    <property type="match status" value="1"/>
</dbReference>
<reference evidence="3 5" key="2">
    <citation type="submission" date="2016-08" db="EMBL/GenBank/DDBJ databases">
        <authorList>
            <person name="Varghese N."/>
            <person name="Submissions Spin"/>
        </authorList>
    </citation>
    <scope>NUCLEOTIDE SEQUENCE [LARGE SCALE GENOMIC DNA]</scope>
    <source>
        <strain evidence="3 5">HL-109</strain>
    </source>
</reference>
<gene>
    <name evidence="3" type="ORF">GA0071312_1020</name>
    <name evidence="2" type="ORF">HLUCCO17_09590</name>
</gene>
<dbReference type="STRING" id="1653334.GA0071312_1020"/>
<name>A0A0N8KE93_9HYPH</name>
<dbReference type="Proteomes" id="UP000182800">
    <property type="component" value="Unassembled WGS sequence"/>
</dbReference>
<dbReference type="RefSeq" id="WP_083204323.1">
    <property type="nucleotide sequence ID" value="NZ_FMBM01000001.1"/>
</dbReference>
<dbReference type="AlphaFoldDB" id="A0A0N8KE93"/>
<dbReference type="Proteomes" id="UP000050497">
    <property type="component" value="Unassembled WGS sequence"/>
</dbReference>
<dbReference type="SUPFAM" id="SSF51735">
    <property type="entry name" value="NAD(P)-binding Rossmann-fold domains"/>
    <property type="match status" value="1"/>
</dbReference>